<dbReference type="Pfam" id="PF26526">
    <property type="entry name" value="DUF8175"/>
    <property type="match status" value="1"/>
</dbReference>
<feature type="domain" description="DUF8175" evidence="1">
    <location>
        <begin position="8"/>
        <end position="153"/>
    </location>
</feature>
<sequence length="162" mass="17381">MAPSRYGASPEYGPGAQDPSGFYYCFQHSPEGAVLAAMAYSIQGSALVDDAFYAYNEYAAGPGPDANAPGTETDMVQRKEILTDFRANPLGVRVLQYDGERAWIDVAIESSYQGTITQQAGMLPLVWSDGDWKIEADTSKVTSGAISSLDGYVLFTPTTNAQ</sequence>
<name>A0ABQ6IM98_9MICO</name>
<evidence type="ECO:0000313" key="3">
    <source>
        <dbReference type="Proteomes" id="UP001157125"/>
    </source>
</evidence>
<reference evidence="3" key="1">
    <citation type="journal article" date="2019" name="Int. J. Syst. Evol. Microbiol.">
        <title>The Global Catalogue of Microorganisms (GCM) 10K type strain sequencing project: providing services to taxonomists for standard genome sequencing and annotation.</title>
        <authorList>
            <consortium name="The Broad Institute Genomics Platform"/>
            <consortium name="The Broad Institute Genome Sequencing Center for Infectious Disease"/>
            <person name="Wu L."/>
            <person name="Ma J."/>
        </authorList>
    </citation>
    <scope>NUCLEOTIDE SEQUENCE [LARGE SCALE GENOMIC DNA]</scope>
    <source>
        <strain evidence="3">NBRC 112299</strain>
    </source>
</reference>
<organism evidence="2 3">
    <name type="scientific">Demequina litorisediminis</name>
    <dbReference type="NCBI Taxonomy" id="1849022"/>
    <lineage>
        <taxon>Bacteria</taxon>
        <taxon>Bacillati</taxon>
        <taxon>Actinomycetota</taxon>
        <taxon>Actinomycetes</taxon>
        <taxon>Micrococcales</taxon>
        <taxon>Demequinaceae</taxon>
        <taxon>Demequina</taxon>
    </lineage>
</organism>
<dbReference type="EMBL" id="BSUN01000002">
    <property type="protein sequence ID" value="GMA37814.1"/>
    <property type="molecule type" value="Genomic_DNA"/>
</dbReference>
<protein>
    <recommendedName>
        <fullName evidence="1">DUF8175 domain-containing protein</fullName>
    </recommendedName>
</protein>
<evidence type="ECO:0000313" key="2">
    <source>
        <dbReference type="EMBL" id="GMA37814.1"/>
    </source>
</evidence>
<comment type="caution">
    <text evidence="2">The sequence shown here is derived from an EMBL/GenBank/DDBJ whole genome shotgun (WGS) entry which is preliminary data.</text>
</comment>
<proteinExistence type="predicted"/>
<accession>A0ABQ6IM98</accession>
<evidence type="ECO:0000259" key="1">
    <source>
        <dbReference type="Pfam" id="PF26526"/>
    </source>
</evidence>
<gene>
    <name evidence="2" type="ORF">GCM10025876_40180</name>
</gene>
<dbReference type="Proteomes" id="UP001157125">
    <property type="component" value="Unassembled WGS sequence"/>
</dbReference>
<keyword evidence="3" id="KW-1185">Reference proteome</keyword>
<dbReference type="InterPro" id="IPR058488">
    <property type="entry name" value="DUF8175"/>
</dbReference>